<gene>
    <name evidence="6" type="ORF">PSTG_17275</name>
</gene>
<dbReference type="InterPro" id="IPR000182">
    <property type="entry name" value="GNAT_dom"/>
</dbReference>
<dbReference type="Proteomes" id="UP000054564">
    <property type="component" value="Unassembled WGS sequence"/>
</dbReference>
<name>A0A0L0UQF8_9BASI</name>
<keyword evidence="2" id="KW-0012">Acyltransferase</keyword>
<dbReference type="FunFam" id="3.40.630.30:FF:000091">
    <property type="entry name" value="Peptide alpha-N-acetyltransferase"/>
    <property type="match status" value="1"/>
</dbReference>
<dbReference type="PANTHER" id="PTHR45896:SF1">
    <property type="entry name" value="N-ALPHA-ACETYLTRANSFERASE 30"/>
    <property type="match status" value="1"/>
</dbReference>
<evidence type="ECO:0000259" key="5">
    <source>
        <dbReference type="PROSITE" id="PS51186"/>
    </source>
</evidence>
<dbReference type="InterPro" id="IPR016181">
    <property type="entry name" value="Acyl_CoA_acyltransferase"/>
</dbReference>
<keyword evidence="1" id="KW-0808">Transferase</keyword>
<feature type="region of interest" description="Disordered" evidence="4">
    <location>
        <begin position="1"/>
        <end position="30"/>
    </location>
</feature>
<dbReference type="GO" id="GO:0031417">
    <property type="term" value="C:NatC complex"/>
    <property type="evidence" value="ECO:0007669"/>
    <property type="project" value="TreeGrafter"/>
</dbReference>
<comment type="caution">
    <text evidence="6">The sequence shown here is derived from an EMBL/GenBank/DDBJ whole genome shotgun (WGS) entry which is preliminary data.</text>
</comment>
<dbReference type="PANTHER" id="PTHR45896">
    <property type="entry name" value="N-ALPHA-ACETYLTRANSFERASE 30"/>
    <property type="match status" value="1"/>
</dbReference>
<dbReference type="CDD" id="cd04301">
    <property type="entry name" value="NAT_SF"/>
    <property type="match status" value="1"/>
</dbReference>
<evidence type="ECO:0000313" key="6">
    <source>
        <dbReference type="EMBL" id="KNE89268.1"/>
    </source>
</evidence>
<accession>A0A0L0UQF8</accession>
<comment type="similarity">
    <text evidence="3">Belongs to the acetyltransferase family. MAK3 subfamily.</text>
</comment>
<evidence type="ECO:0000256" key="2">
    <source>
        <dbReference type="ARBA" id="ARBA00023315"/>
    </source>
</evidence>
<dbReference type="GO" id="GO:0004596">
    <property type="term" value="F:protein-N-terminal amino-acid acetyltransferase activity"/>
    <property type="evidence" value="ECO:0007669"/>
    <property type="project" value="InterPro"/>
</dbReference>
<feature type="compositionally biased region" description="Polar residues" evidence="4">
    <location>
        <begin position="21"/>
        <end position="30"/>
    </location>
</feature>
<dbReference type="Pfam" id="PF00583">
    <property type="entry name" value="Acetyltransf_1"/>
    <property type="match status" value="1"/>
</dbReference>
<evidence type="ECO:0000256" key="1">
    <source>
        <dbReference type="ARBA" id="ARBA00022679"/>
    </source>
</evidence>
<proteinExistence type="inferred from homology"/>
<dbReference type="InterPro" id="IPR044542">
    <property type="entry name" value="NAA30-like"/>
</dbReference>
<feature type="domain" description="N-acetyltransferase" evidence="5">
    <location>
        <begin position="32"/>
        <end position="192"/>
    </location>
</feature>
<reference evidence="7" key="1">
    <citation type="submission" date="2014-03" db="EMBL/GenBank/DDBJ databases">
        <title>The Genome Sequence of Puccinia striiformis f. sp. tritici PST-78.</title>
        <authorList>
            <consortium name="The Broad Institute Genome Sequencing Platform"/>
            <person name="Cuomo C."/>
            <person name="Hulbert S."/>
            <person name="Chen X."/>
            <person name="Walker B."/>
            <person name="Young S.K."/>
            <person name="Zeng Q."/>
            <person name="Gargeya S."/>
            <person name="Fitzgerald M."/>
            <person name="Haas B."/>
            <person name="Abouelleil A."/>
            <person name="Alvarado L."/>
            <person name="Arachchi H.M."/>
            <person name="Berlin A.M."/>
            <person name="Chapman S.B."/>
            <person name="Goldberg J."/>
            <person name="Griggs A."/>
            <person name="Gujja S."/>
            <person name="Hansen M."/>
            <person name="Howarth C."/>
            <person name="Imamovic A."/>
            <person name="Larimer J."/>
            <person name="McCowan C."/>
            <person name="Montmayeur A."/>
            <person name="Murphy C."/>
            <person name="Neiman D."/>
            <person name="Pearson M."/>
            <person name="Priest M."/>
            <person name="Roberts A."/>
            <person name="Saif S."/>
            <person name="Shea T."/>
            <person name="Sisk P."/>
            <person name="Sykes S."/>
            <person name="Wortman J."/>
            <person name="Nusbaum C."/>
            <person name="Birren B."/>
        </authorList>
    </citation>
    <scope>NUCLEOTIDE SEQUENCE [LARGE SCALE GENOMIC DNA]</scope>
    <source>
        <strain evidence="7">race PST-78</strain>
    </source>
</reference>
<dbReference type="EMBL" id="AJIL01000416">
    <property type="protein sequence ID" value="KNE89268.1"/>
    <property type="molecule type" value="Genomic_DNA"/>
</dbReference>
<organism evidence="6 7">
    <name type="scientific">Puccinia striiformis f. sp. tritici PST-78</name>
    <dbReference type="NCBI Taxonomy" id="1165861"/>
    <lineage>
        <taxon>Eukaryota</taxon>
        <taxon>Fungi</taxon>
        <taxon>Dikarya</taxon>
        <taxon>Basidiomycota</taxon>
        <taxon>Pucciniomycotina</taxon>
        <taxon>Pucciniomycetes</taxon>
        <taxon>Pucciniales</taxon>
        <taxon>Pucciniaceae</taxon>
        <taxon>Puccinia</taxon>
    </lineage>
</organism>
<dbReference type="STRING" id="1165861.A0A0L0UQF8"/>
<dbReference type="Gene3D" id="3.40.630.30">
    <property type="match status" value="1"/>
</dbReference>
<keyword evidence="7" id="KW-1185">Reference proteome</keyword>
<protein>
    <recommendedName>
        <fullName evidence="5">N-acetyltransferase domain-containing protein</fullName>
    </recommendedName>
</protein>
<dbReference type="AlphaFoldDB" id="A0A0L0UQF8"/>
<evidence type="ECO:0000256" key="3">
    <source>
        <dbReference type="ARBA" id="ARBA00024025"/>
    </source>
</evidence>
<dbReference type="OrthoDB" id="249099at2759"/>
<evidence type="ECO:0000256" key="4">
    <source>
        <dbReference type="SAM" id="MobiDB-lite"/>
    </source>
</evidence>
<dbReference type="SUPFAM" id="SSF55729">
    <property type="entry name" value="Acyl-CoA N-acyltransferases (Nat)"/>
    <property type="match status" value="1"/>
</dbReference>
<sequence>MTGGEIRTRSVLLNPKKSEQKGNMTTQQSSKLSYRAYDAQTGDDLTQIINLMESELSEPYIIYTYRYFLTSWPHLCFLCFSEPTELTEGGEREAIGAIVCKQDLHRGKLNRGYIAMLTTKKEARKRGIARKLVHMAMQRMIADGAQEIVLETEFDNSSALAFYQTLGFIREKRLFAFYLNYKDAFRLVYPVSSPVTTLDLDQDEDDLYS</sequence>
<evidence type="ECO:0000313" key="7">
    <source>
        <dbReference type="Proteomes" id="UP000054564"/>
    </source>
</evidence>
<dbReference type="PROSITE" id="PS51186">
    <property type="entry name" value="GNAT"/>
    <property type="match status" value="1"/>
</dbReference>